<dbReference type="GO" id="GO:0003676">
    <property type="term" value="F:nucleic acid binding"/>
    <property type="evidence" value="ECO:0007669"/>
    <property type="project" value="InterPro"/>
</dbReference>
<dbReference type="InterPro" id="IPR020579">
    <property type="entry name" value="Exonuc_VII_lsu_C"/>
</dbReference>
<evidence type="ECO:0000313" key="11">
    <source>
        <dbReference type="Proteomes" id="UP000002312"/>
    </source>
</evidence>
<keyword evidence="1 5" id="KW-0963">Cytoplasm</keyword>
<dbReference type="Proteomes" id="UP000002312">
    <property type="component" value="Chromosome"/>
</dbReference>
<reference evidence="10 11" key="1">
    <citation type="journal article" date="2010" name="Proc. Natl. Acad. Sci. U.S.A.">
        <title>Genome analysis of Bifidobacterium bifidum PRL2010 reveals metabolic pathways for host-derived glycan foraging.</title>
        <authorList>
            <person name="Turroni F."/>
            <person name="Bottacini F."/>
            <person name="Foroni E."/>
            <person name="Mulder I."/>
            <person name="Kim J.H."/>
            <person name="Zomer A."/>
            <person name="Sanchez B."/>
            <person name="Bidossi A."/>
            <person name="Ferrarini A."/>
            <person name="Giubellini V."/>
            <person name="Delledonne M."/>
            <person name="Henrissat B."/>
            <person name="Coutinho P."/>
            <person name="Oggioni M."/>
            <person name="Fitzgerald G.F."/>
            <person name="Mills D."/>
            <person name="Margolles A."/>
            <person name="Kelly D."/>
            <person name="van Sinderen D."/>
            <person name="Ventura M."/>
        </authorList>
    </citation>
    <scope>NUCLEOTIDE SEQUENCE [LARGE SCALE GENOMIC DNA]</scope>
    <source>
        <strain evidence="10 11">PRL2010</strain>
    </source>
</reference>
<dbReference type="KEGG" id="bbp:BBPR_0454"/>
<keyword evidence="3 5" id="KW-0378">Hydrolase</keyword>
<dbReference type="EMBL" id="CP001840">
    <property type="protein sequence ID" value="ADP35561.1"/>
    <property type="molecule type" value="Genomic_DNA"/>
</dbReference>
<dbReference type="Pfam" id="PF02601">
    <property type="entry name" value="Exonuc_VII_L"/>
    <property type="match status" value="1"/>
</dbReference>
<keyword evidence="2 5" id="KW-0540">Nuclease</keyword>
<accession>A0A0H3E8U7</accession>
<dbReference type="HAMAP" id="MF_00378">
    <property type="entry name" value="Exonuc_7_L"/>
    <property type="match status" value="1"/>
</dbReference>
<protein>
    <recommendedName>
        <fullName evidence="5">Exodeoxyribonuclease 7 large subunit</fullName>
        <ecNumber evidence="5">3.1.11.6</ecNumber>
    </recommendedName>
    <alternativeName>
        <fullName evidence="5">Exodeoxyribonuclease VII large subunit</fullName>
        <shortName evidence="5">Exonuclease VII large subunit</shortName>
    </alternativeName>
</protein>
<comment type="function">
    <text evidence="5">Bidirectionally degrades single-stranded DNA into large acid-insoluble oligonucleotides, which are then degraded further into small acid-soluble oligonucleotides.</text>
</comment>
<evidence type="ECO:0000259" key="9">
    <source>
        <dbReference type="Pfam" id="PF13742"/>
    </source>
</evidence>
<dbReference type="NCBIfam" id="TIGR00237">
    <property type="entry name" value="xseA"/>
    <property type="match status" value="1"/>
</dbReference>
<evidence type="ECO:0000256" key="6">
    <source>
        <dbReference type="RuleBase" id="RU004355"/>
    </source>
</evidence>
<evidence type="ECO:0000313" key="10">
    <source>
        <dbReference type="EMBL" id="ADP35561.1"/>
    </source>
</evidence>
<dbReference type="HOGENOM" id="CLU_023625_2_1_11"/>
<evidence type="ECO:0000256" key="1">
    <source>
        <dbReference type="ARBA" id="ARBA00022490"/>
    </source>
</evidence>
<feature type="domain" description="Exonuclease VII large subunit C-terminal" evidence="8">
    <location>
        <begin position="199"/>
        <end position="407"/>
    </location>
</feature>
<comment type="similarity">
    <text evidence="5 6">Belongs to the XseA family.</text>
</comment>
<feature type="domain" description="OB-fold nucleic acid binding" evidence="9">
    <location>
        <begin position="83"/>
        <end position="175"/>
    </location>
</feature>
<evidence type="ECO:0000256" key="2">
    <source>
        <dbReference type="ARBA" id="ARBA00022722"/>
    </source>
</evidence>
<evidence type="ECO:0000256" key="7">
    <source>
        <dbReference type="SAM" id="MobiDB-lite"/>
    </source>
</evidence>
<dbReference type="InterPro" id="IPR003753">
    <property type="entry name" value="Exonuc_VII_L"/>
</dbReference>
<comment type="catalytic activity">
    <reaction evidence="5 6">
        <text>Exonucleolytic cleavage in either 5'- to 3'- or 3'- to 5'-direction to yield nucleoside 5'-phosphates.</text>
        <dbReference type="EC" id="3.1.11.6"/>
    </reaction>
</comment>
<evidence type="ECO:0000259" key="8">
    <source>
        <dbReference type="Pfam" id="PF02601"/>
    </source>
</evidence>
<gene>
    <name evidence="5 10" type="primary">xseA</name>
    <name evidence="10" type="ordered locus">BBPR_0454</name>
</gene>
<comment type="subcellular location">
    <subcellularLocation>
        <location evidence="5 6">Cytoplasm</location>
    </subcellularLocation>
</comment>
<dbReference type="InterPro" id="IPR025824">
    <property type="entry name" value="OB-fold_nuc-bd_dom"/>
</dbReference>
<feature type="region of interest" description="Disordered" evidence="7">
    <location>
        <begin position="1"/>
        <end position="25"/>
    </location>
</feature>
<dbReference type="PATRIC" id="fig|702459.3.peg.471"/>
<dbReference type="PANTHER" id="PTHR30008:SF0">
    <property type="entry name" value="EXODEOXYRIBONUCLEASE 7 LARGE SUBUNIT"/>
    <property type="match status" value="1"/>
</dbReference>
<comment type="subunit">
    <text evidence="5">Heterooligomer composed of large and small subunits.</text>
</comment>
<dbReference type="CDD" id="cd04489">
    <property type="entry name" value="ExoVII_LU_OBF"/>
    <property type="match status" value="1"/>
</dbReference>
<dbReference type="GO" id="GO:0005737">
    <property type="term" value="C:cytoplasm"/>
    <property type="evidence" value="ECO:0007669"/>
    <property type="project" value="UniProtKB-SubCell"/>
</dbReference>
<proteinExistence type="inferred from homology"/>
<dbReference type="EC" id="3.1.11.6" evidence="5"/>
<dbReference type="PANTHER" id="PTHR30008">
    <property type="entry name" value="EXODEOXYRIBONUCLEASE 7 LARGE SUBUNIT"/>
    <property type="match status" value="1"/>
</dbReference>
<dbReference type="GO" id="GO:0006308">
    <property type="term" value="P:DNA catabolic process"/>
    <property type="evidence" value="ECO:0007669"/>
    <property type="project" value="UniProtKB-UniRule"/>
</dbReference>
<evidence type="ECO:0000256" key="5">
    <source>
        <dbReference type="HAMAP-Rule" id="MF_00378"/>
    </source>
</evidence>
<evidence type="ECO:0000256" key="3">
    <source>
        <dbReference type="ARBA" id="ARBA00022801"/>
    </source>
</evidence>
<dbReference type="GO" id="GO:0008855">
    <property type="term" value="F:exodeoxyribonuclease VII activity"/>
    <property type="evidence" value="ECO:0007669"/>
    <property type="project" value="UniProtKB-UniRule"/>
</dbReference>
<keyword evidence="4 5" id="KW-0269">Exonuclease</keyword>
<dbReference type="OrthoDB" id="9802795at2"/>
<dbReference type="AlphaFoldDB" id="A0A0H3E8U7"/>
<dbReference type="eggNOG" id="COG1570">
    <property type="taxonomic scope" value="Bacteria"/>
</dbReference>
<dbReference type="Pfam" id="PF13742">
    <property type="entry name" value="tRNA_anti_2"/>
    <property type="match status" value="1"/>
</dbReference>
<sequence length="471" mass="51799">MSSACRGETITEKPANNDTVRRRRSRRQKNLSFLYVNLEGMNQEQDLAIATQRPSEGGGERIPKPFDQLPRLAAETTADNPWPVSVLSQKFHTAVERWPAAWIAGQITEINTRRAGSAYLTVRDDVEDIAISVSGWRAFASKAASFKQGDRVVVHGKADIWVKQTRLSFIGDDIRKIGSGGGLKEQIDQLRMKLKGEGLFDADRKLPLPEFPSCIGLICAPHARAEGDVITNVRLRWPTVRFNIVHAFVQGPQCPQSIVEAIHRLDADPDVDVIIVARGGGSFEDLIGFSDEAVVRATAGCETPIVSAIGHEDDWTLIDLAADLRASTPTDAAKKVVPDVHEQWQLIGNAIDRMRMRIDARVGNEIRLVEGYANRPSLTQPLTMLEPYQRFVDDARRRMDIGLTRIVDDASLTVEKLHASLTALSPQSTLDRGYAVVQNADGHVIDDAGKVSAGDHLTLTLRKGVITATAQ</sequence>
<name>A0A0H3E8U7_BIFBP</name>
<evidence type="ECO:0000256" key="4">
    <source>
        <dbReference type="ARBA" id="ARBA00022839"/>
    </source>
</evidence>
<organism evidence="10 11">
    <name type="scientific">Bifidobacterium bifidum (strain PRL2010)</name>
    <dbReference type="NCBI Taxonomy" id="702459"/>
    <lineage>
        <taxon>Bacteria</taxon>
        <taxon>Bacillati</taxon>
        <taxon>Actinomycetota</taxon>
        <taxon>Actinomycetes</taxon>
        <taxon>Bifidobacteriales</taxon>
        <taxon>Bifidobacteriaceae</taxon>
        <taxon>Bifidobacterium</taxon>
    </lineage>
</organism>
<dbReference type="GO" id="GO:0009318">
    <property type="term" value="C:exodeoxyribonuclease VII complex"/>
    <property type="evidence" value="ECO:0007669"/>
    <property type="project" value="UniProtKB-UniRule"/>
</dbReference>